<sequence length="117" mass="13037">MALKDYLAGLVENHDVGHPLNTVNLASVRARPEIVLHRFPALLLDMRLELLLILVNAESNDPHAVSPVLPPLLKHLLIVLHWGLAWRTPGGPEINHDHLTWLVLNGDLLLTVDGLHF</sequence>
<gene>
    <name evidence="1" type="ORF">SRAS04492_LOCUS9484</name>
</gene>
<name>A0A7S3CUD7_9SPIT</name>
<organism evidence="1">
    <name type="scientific">Strombidium rassoulzadegani</name>
    <dbReference type="NCBI Taxonomy" id="1082188"/>
    <lineage>
        <taxon>Eukaryota</taxon>
        <taxon>Sar</taxon>
        <taxon>Alveolata</taxon>
        <taxon>Ciliophora</taxon>
        <taxon>Intramacronucleata</taxon>
        <taxon>Spirotrichea</taxon>
        <taxon>Oligotrichia</taxon>
        <taxon>Strombidiidae</taxon>
        <taxon>Strombidium</taxon>
    </lineage>
</organism>
<proteinExistence type="predicted"/>
<accession>A0A7S3CUD7</accession>
<dbReference type="AlphaFoldDB" id="A0A7S3CUD7"/>
<reference evidence="1" key="1">
    <citation type="submission" date="2021-01" db="EMBL/GenBank/DDBJ databases">
        <authorList>
            <person name="Corre E."/>
            <person name="Pelletier E."/>
            <person name="Niang G."/>
            <person name="Scheremetjew M."/>
            <person name="Finn R."/>
            <person name="Kale V."/>
            <person name="Holt S."/>
            <person name="Cochrane G."/>
            <person name="Meng A."/>
            <person name="Brown T."/>
            <person name="Cohen L."/>
        </authorList>
    </citation>
    <scope>NUCLEOTIDE SEQUENCE</scope>
    <source>
        <strain evidence="1">Ras09</strain>
    </source>
</reference>
<evidence type="ECO:0000313" key="1">
    <source>
        <dbReference type="EMBL" id="CAE0237675.1"/>
    </source>
</evidence>
<protein>
    <submittedName>
        <fullName evidence="1">Uncharacterized protein</fullName>
    </submittedName>
</protein>
<dbReference type="EMBL" id="HBIA01019138">
    <property type="protein sequence ID" value="CAE0237675.1"/>
    <property type="molecule type" value="Transcribed_RNA"/>
</dbReference>